<evidence type="ECO:0000259" key="3">
    <source>
        <dbReference type="Pfam" id="PF13897"/>
    </source>
</evidence>
<sequence>MAQVYAQQAKVVGASPDGDKPMNADGVVSEVAPDSTTKDVNSKKAEESDVSDEEPGDDLPFESAHVSGTSLMVSDLKGRESSRTKASEIQMQNSRASKGIAFLKVIMTANPAIAPASMWNRQDIVEFKNAIRKEGAEGIIKVGHGETVTVRVPTHEEGTCLFWEFATDYYDIGFGVLFEWTIAESNQVAFEVENNACRRTLF</sequence>
<dbReference type="InterPro" id="IPR009038">
    <property type="entry name" value="GOLD_dom"/>
</dbReference>
<evidence type="ECO:0000256" key="1">
    <source>
        <dbReference type="ARBA" id="ARBA00022990"/>
    </source>
</evidence>
<dbReference type="AlphaFoldDB" id="A0A0M3IDL0"/>
<dbReference type="FunFam" id="2.60.120.680:FF:000011">
    <property type="entry name" value="Predicted protein"/>
    <property type="match status" value="1"/>
</dbReference>
<dbReference type="PANTHER" id="PTHR22973">
    <property type="entry name" value="LD35087P"/>
    <property type="match status" value="1"/>
</dbReference>
<feature type="compositionally biased region" description="Acidic residues" evidence="2">
    <location>
        <begin position="48"/>
        <end position="60"/>
    </location>
</feature>
<dbReference type="PANTHER" id="PTHR22973:SF12">
    <property type="entry name" value="LD35087P"/>
    <property type="match status" value="1"/>
</dbReference>
<dbReference type="WBParaSite" id="ALUE_0001612101-mRNA-1">
    <property type="protein sequence ID" value="ALUE_0001612101-mRNA-1"/>
    <property type="gene ID" value="ALUE_0001612101"/>
</dbReference>
<dbReference type="SUPFAM" id="SSF101576">
    <property type="entry name" value="Supernatant protein factor (SPF), C-terminal domain"/>
    <property type="match status" value="1"/>
</dbReference>
<feature type="compositionally biased region" description="Basic and acidic residues" evidence="2">
    <location>
        <begin position="36"/>
        <end position="47"/>
    </location>
</feature>
<dbReference type="InterPro" id="IPR052269">
    <property type="entry name" value="Golgi-PI4KB_interaction"/>
</dbReference>
<organism evidence="4 5">
    <name type="scientific">Ascaris lumbricoides</name>
    <name type="common">Giant roundworm</name>
    <dbReference type="NCBI Taxonomy" id="6252"/>
    <lineage>
        <taxon>Eukaryota</taxon>
        <taxon>Metazoa</taxon>
        <taxon>Ecdysozoa</taxon>
        <taxon>Nematoda</taxon>
        <taxon>Chromadorea</taxon>
        <taxon>Rhabditida</taxon>
        <taxon>Spirurina</taxon>
        <taxon>Ascaridomorpha</taxon>
        <taxon>Ascaridoidea</taxon>
        <taxon>Ascarididae</taxon>
        <taxon>Ascaris</taxon>
    </lineage>
</organism>
<feature type="region of interest" description="Disordered" evidence="2">
    <location>
        <begin position="1"/>
        <end position="64"/>
    </location>
</feature>
<evidence type="ECO:0000313" key="5">
    <source>
        <dbReference type="WBParaSite" id="ALUE_0001612101-mRNA-1"/>
    </source>
</evidence>
<dbReference type="Pfam" id="PF13897">
    <property type="entry name" value="GOLD_2"/>
    <property type="match status" value="1"/>
</dbReference>
<dbReference type="InterPro" id="IPR036598">
    <property type="entry name" value="GOLD_dom_sf"/>
</dbReference>
<feature type="domain" description="GOLD" evidence="3">
    <location>
        <begin position="142"/>
        <end position="194"/>
    </location>
</feature>
<reference evidence="5" key="1">
    <citation type="submission" date="2017-02" db="UniProtKB">
        <authorList>
            <consortium name="WormBaseParasite"/>
        </authorList>
    </citation>
    <scope>IDENTIFICATION</scope>
</reference>
<dbReference type="Proteomes" id="UP000036681">
    <property type="component" value="Unplaced"/>
</dbReference>
<dbReference type="GO" id="GO:0000139">
    <property type="term" value="C:Golgi membrane"/>
    <property type="evidence" value="ECO:0007669"/>
    <property type="project" value="TreeGrafter"/>
</dbReference>
<keyword evidence="4" id="KW-1185">Reference proteome</keyword>
<accession>A0A0M3IDL0</accession>
<evidence type="ECO:0000256" key="2">
    <source>
        <dbReference type="SAM" id="MobiDB-lite"/>
    </source>
</evidence>
<proteinExistence type="predicted"/>
<name>A0A0M3IDL0_ASCLU</name>
<protein>
    <submittedName>
        <fullName evidence="5">GOLD domain-containing protein</fullName>
    </submittedName>
</protein>
<keyword evidence="1" id="KW-0007">Acetylation</keyword>
<dbReference type="Gene3D" id="2.60.120.680">
    <property type="entry name" value="GOLD domain"/>
    <property type="match status" value="1"/>
</dbReference>
<evidence type="ECO:0000313" key="4">
    <source>
        <dbReference type="Proteomes" id="UP000036681"/>
    </source>
</evidence>